<keyword evidence="1" id="KW-1133">Transmembrane helix</keyword>
<feature type="transmembrane region" description="Helical" evidence="1">
    <location>
        <begin position="39"/>
        <end position="60"/>
    </location>
</feature>
<keyword evidence="1" id="KW-0472">Membrane</keyword>
<dbReference type="AlphaFoldDB" id="A0A291QZ56"/>
<evidence type="ECO:0000313" key="2">
    <source>
        <dbReference type="EMBL" id="ATL49227.1"/>
    </source>
</evidence>
<organism evidence="2 3">
    <name type="scientific">Chitinophaga caeni</name>
    <dbReference type="NCBI Taxonomy" id="2029983"/>
    <lineage>
        <taxon>Bacteria</taxon>
        <taxon>Pseudomonadati</taxon>
        <taxon>Bacteroidota</taxon>
        <taxon>Chitinophagia</taxon>
        <taxon>Chitinophagales</taxon>
        <taxon>Chitinophagaceae</taxon>
        <taxon>Chitinophaga</taxon>
    </lineage>
</organism>
<dbReference type="KEGG" id="cbae:COR50_19740"/>
<dbReference type="EMBL" id="CP023777">
    <property type="protein sequence ID" value="ATL49227.1"/>
    <property type="molecule type" value="Genomic_DNA"/>
</dbReference>
<reference evidence="2 3" key="1">
    <citation type="submission" date="2017-10" db="EMBL/GenBank/DDBJ databases">
        <title>Paenichitinophaga pekingensis gen. nov., sp. nov., isolated from activated sludge.</title>
        <authorList>
            <person name="Jin D."/>
            <person name="Kong X."/>
            <person name="Deng Y."/>
            <person name="Bai Z."/>
        </authorList>
    </citation>
    <scope>NUCLEOTIDE SEQUENCE [LARGE SCALE GENOMIC DNA]</scope>
    <source>
        <strain evidence="2 3">13</strain>
    </source>
</reference>
<gene>
    <name evidence="2" type="ORF">COR50_19740</name>
</gene>
<evidence type="ECO:0000256" key="1">
    <source>
        <dbReference type="SAM" id="Phobius"/>
    </source>
</evidence>
<sequence>MKTDKNHTLQAHIFHALKVGRTDFFVLLPPVMQFSIKNIAAAYLMMLMCIKIMAFPFLCFHYELNKDYIAANFCENKDKPELHCYGKCHLDKQLAKTGDLPTSNSSKESAKVLTVDFVENLQTINFDNNPVIVNKSYKSIQDPGSLQGYVESVFHPPLPMV</sequence>
<evidence type="ECO:0000313" key="3">
    <source>
        <dbReference type="Proteomes" id="UP000220133"/>
    </source>
</evidence>
<accession>A0A291QZ56</accession>
<protein>
    <submittedName>
        <fullName evidence="2">Uncharacterized protein</fullName>
    </submittedName>
</protein>
<proteinExistence type="predicted"/>
<keyword evidence="1" id="KW-0812">Transmembrane</keyword>
<name>A0A291QZ56_9BACT</name>
<dbReference type="Proteomes" id="UP000220133">
    <property type="component" value="Chromosome"/>
</dbReference>
<keyword evidence="3" id="KW-1185">Reference proteome</keyword>